<keyword evidence="3" id="KW-1185">Reference proteome</keyword>
<accession>A0A1I7BFI3</accession>
<dbReference type="STRING" id="477690.SAMN05216474_2786"/>
<keyword evidence="1" id="KW-0175">Coiled coil</keyword>
<evidence type="ECO:0008006" key="4">
    <source>
        <dbReference type="Google" id="ProtNLM"/>
    </source>
</evidence>
<feature type="coiled-coil region" evidence="1">
    <location>
        <begin position="499"/>
        <end position="560"/>
    </location>
</feature>
<name>A0A1I7BFI3_9FLAO</name>
<evidence type="ECO:0000313" key="2">
    <source>
        <dbReference type="EMBL" id="SFT85953.1"/>
    </source>
</evidence>
<dbReference type="Proteomes" id="UP000236454">
    <property type="component" value="Unassembled WGS sequence"/>
</dbReference>
<dbReference type="RefSeq" id="WP_090251873.1">
    <property type="nucleotide sequence ID" value="NZ_FPAS01000005.1"/>
</dbReference>
<dbReference type="AlphaFoldDB" id="A0A1I7BFI3"/>
<evidence type="ECO:0000313" key="3">
    <source>
        <dbReference type="Proteomes" id="UP000236454"/>
    </source>
</evidence>
<dbReference type="EMBL" id="FPAS01000005">
    <property type="protein sequence ID" value="SFT85953.1"/>
    <property type="molecule type" value="Genomic_DNA"/>
</dbReference>
<dbReference type="InterPro" id="IPR007139">
    <property type="entry name" value="DUF349"/>
</dbReference>
<dbReference type="OrthoDB" id="5422202at2"/>
<evidence type="ECO:0000256" key="1">
    <source>
        <dbReference type="SAM" id="Coils"/>
    </source>
</evidence>
<reference evidence="2 3" key="1">
    <citation type="submission" date="2016-10" db="EMBL/GenBank/DDBJ databases">
        <authorList>
            <person name="de Groot N.N."/>
        </authorList>
    </citation>
    <scope>NUCLEOTIDE SEQUENCE [LARGE SCALE GENOMIC DNA]</scope>
    <source>
        <strain evidence="2 3">CGMCC 1.7005</strain>
    </source>
</reference>
<sequence length="567" mass="66166">MEKQAFIDQLKALTTQENVLAVSRDVNELQSKFEDFLLEEGRLRQVAQLEAQERGETPEEEPAVDPLKDEFYALYSDYKERKKAIIDEKNATQSENLKKKRALIAKLRAVVEEEENIGQAFGAYKEIQEAWKQVGEIPRDKRPDIQGEYSRLLEEFFYNMKIYREIKEYDFKKNLEAKEAIIERIKELTNIESIKEVETSLKALQNEWEDVGPAPQEEWDRVKEAYWSNVKATWDRIQAFYDERKLKMQENLDQKKALLEEARALVAQKNESVKDWDVNTKALLALQEKWKTVGFGPKKENEEVWKLFRTECDTFFEAKSNFFEGIREVYDKIAERKKGLIAKVEALKDSTDWKETTQQIINIQKEWKKAGNAGQRNEQGLWKAFRAACDHFFDAKQKHFDDLDQLNATNLSAKEALIKEIEDFTLPGDKKEAIDALKTFSQKFAEIGKVPFKDKDRVYKAYKAALDGHYTQLKLEGQERDKVMFEAKIDTIAGSADAKKMFGKERQDIRNQINEIKQEIIQYENNLGFFANSKGANALKQEVERKIEDSNQKIAALKQRLKMIPQD</sequence>
<protein>
    <recommendedName>
        <fullName evidence="4">DUF349 domain-containing protein</fullName>
    </recommendedName>
</protein>
<gene>
    <name evidence="2" type="ORF">SAMN05216474_2786</name>
</gene>
<proteinExistence type="predicted"/>
<dbReference type="Pfam" id="PF03993">
    <property type="entry name" value="DUF349"/>
    <property type="match status" value="5"/>
</dbReference>
<organism evidence="2 3">
    <name type="scientific">Lishizhenia tianjinensis</name>
    <dbReference type="NCBI Taxonomy" id="477690"/>
    <lineage>
        <taxon>Bacteria</taxon>
        <taxon>Pseudomonadati</taxon>
        <taxon>Bacteroidota</taxon>
        <taxon>Flavobacteriia</taxon>
        <taxon>Flavobacteriales</taxon>
        <taxon>Crocinitomicaceae</taxon>
        <taxon>Lishizhenia</taxon>
    </lineage>
</organism>
<feature type="coiled-coil region" evidence="1">
    <location>
        <begin position="245"/>
        <end position="272"/>
    </location>
</feature>